<dbReference type="InterPro" id="IPR050275">
    <property type="entry name" value="PGM_Phosphatase"/>
</dbReference>
<organism evidence="1 2">
    <name type="scientific">Catellatospora aurea</name>
    <dbReference type="NCBI Taxonomy" id="1337874"/>
    <lineage>
        <taxon>Bacteria</taxon>
        <taxon>Bacillati</taxon>
        <taxon>Actinomycetota</taxon>
        <taxon>Actinomycetes</taxon>
        <taxon>Micromonosporales</taxon>
        <taxon>Micromonosporaceae</taxon>
        <taxon>Catellatospora</taxon>
    </lineage>
</organism>
<dbReference type="SMART" id="SM00855">
    <property type="entry name" value="PGAM"/>
    <property type="match status" value="1"/>
</dbReference>
<dbReference type="InterPro" id="IPR029033">
    <property type="entry name" value="His_PPase_superfam"/>
</dbReference>
<dbReference type="EC" id="3.1.3.-" evidence="1"/>
<evidence type="ECO:0000313" key="1">
    <source>
        <dbReference type="EMBL" id="MFC7241504.1"/>
    </source>
</evidence>
<gene>
    <name evidence="1" type="ORF">ACFQO7_03310</name>
</gene>
<sequence>MREIVLLRHGQTEWSATGRHTSFTDLPLTPAGERQAAQLAGRLAGRAFAAVLCSPLQRAVRTAALAGLEITATDDDLLEWNYGAYEGRTTPEIRQERPEWTLWQHGCPGGETAAQVGARCDRVLERARTMLASGDVALVGHGHLLRALTARWLGLPAADGALFRLETATLSVLGFEREQPVLLRWNS</sequence>
<comment type="caution">
    <text evidence="1">The sequence shown here is derived from an EMBL/GenBank/DDBJ whole genome shotgun (WGS) entry which is preliminary data.</text>
</comment>
<dbReference type="Pfam" id="PF00300">
    <property type="entry name" value="His_Phos_1"/>
    <property type="match status" value="1"/>
</dbReference>
<dbReference type="EMBL" id="JBHTAC010000002">
    <property type="protein sequence ID" value="MFC7241504.1"/>
    <property type="molecule type" value="Genomic_DNA"/>
</dbReference>
<dbReference type="InterPro" id="IPR013078">
    <property type="entry name" value="His_Pase_superF_clade-1"/>
</dbReference>
<dbReference type="SUPFAM" id="SSF53254">
    <property type="entry name" value="Phosphoglycerate mutase-like"/>
    <property type="match status" value="1"/>
</dbReference>
<dbReference type="CDD" id="cd07067">
    <property type="entry name" value="HP_PGM_like"/>
    <property type="match status" value="1"/>
</dbReference>
<keyword evidence="1" id="KW-0378">Hydrolase</keyword>
<dbReference type="GO" id="GO:0016787">
    <property type="term" value="F:hydrolase activity"/>
    <property type="evidence" value="ECO:0007669"/>
    <property type="project" value="UniProtKB-KW"/>
</dbReference>
<proteinExistence type="predicted"/>
<name>A0ABW2GT03_9ACTN</name>
<accession>A0ABW2GT03</accession>
<dbReference type="PANTHER" id="PTHR48100">
    <property type="entry name" value="BROAD-SPECIFICITY PHOSPHATASE YOR283W-RELATED"/>
    <property type="match status" value="1"/>
</dbReference>
<keyword evidence="2" id="KW-1185">Reference proteome</keyword>
<dbReference type="Proteomes" id="UP001596392">
    <property type="component" value="Unassembled WGS sequence"/>
</dbReference>
<evidence type="ECO:0000313" key="2">
    <source>
        <dbReference type="Proteomes" id="UP001596392"/>
    </source>
</evidence>
<dbReference type="Gene3D" id="3.40.50.1240">
    <property type="entry name" value="Phosphoglycerate mutase-like"/>
    <property type="match status" value="1"/>
</dbReference>
<dbReference type="PANTHER" id="PTHR48100:SF15">
    <property type="entry name" value="SEDOHEPTULOSE 1,7-BISPHOSPHATASE"/>
    <property type="match status" value="1"/>
</dbReference>
<protein>
    <submittedName>
        <fullName evidence="1">Histidine phosphatase family protein</fullName>
        <ecNumber evidence="1">3.1.3.-</ecNumber>
    </submittedName>
</protein>
<reference evidence="2" key="1">
    <citation type="journal article" date="2019" name="Int. J. Syst. Evol. Microbiol.">
        <title>The Global Catalogue of Microorganisms (GCM) 10K type strain sequencing project: providing services to taxonomists for standard genome sequencing and annotation.</title>
        <authorList>
            <consortium name="The Broad Institute Genomics Platform"/>
            <consortium name="The Broad Institute Genome Sequencing Center for Infectious Disease"/>
            <person name="Wu L."/>
            <person name="Ma J."/>
        </authorList>
    </citation>
    <scope>NUCLEOTIDE SEQUENCE [LARGE SCALE GENOMIC DNA]</scope>
    <source>
        <strain evidence="2">CGMCC 1.9106</strain>
    </source>
</reference>
<dbReference type="RefSeq" id="WP_376804969.1">
    <property type="nucleotide sequence ID" value="NZ_JBHTAC010000002.1"/>
</dbReference>